<proteinExistence type="inferred from homology"/>
<dbReference type="InterPro" id="IPR050922">
    <property type="entry name" value="LytR/CpsA/Psr_CW_biosynth"/>
</dbReference>
<sequence length="394" mass="40523">MALVVTGVLAFALSGAAAAVARWTGNIDTASTRTLTNRPEKVTPTDPNAGEPVNLLLMGSDSREGANVNIGGSADGGERSDTTILLHISGDRRRVEAISIPRDSTVDIPSCVATNGSTTAPQRTKFNAAFAAGALVGGDTASGALCAMQTVEALTGVFLDGFMVIDFQGFQRMIDAVGGVELCIAEEIYAPEANDLHLQPGVQTLGGELALDYARARKGVGDGSDLSRIGRQQQLLASLVRTVLSAETLANPGKTLSFVDAVTSSMTMDDQTAQLDRLTGLAYSLRDLGPGAITFLTVPYAPDPANPSANVVWTDEAALLWENIKNDRPIDHDPTAPSASPSATEESSAAPGASASPSAPDGETIDSTASPSTDDVKEAGKEAFTGADTTAVCG</sequence>
<evidence type="ECO:0000259" key="4">
    <source>
        <dbReference type="Pfam" id="PF03816"/>
    </source>
</evidence>
<protein>
    <submittedName>
        <fullName evidence="5">LytR family transcriptional attenuator</fullName>
    </submittedName>
</protein>
<evidence type="ECO:0000256" key="2">
    <source>
        <dbReference type="SAM" id="MobiDB-lite"/>
    </source>
</evidence>
<gene>
    <name evidence="5" type="ORF">EDD34_0679</name>
</gene>
<dbReference type="PANTHER" id="PTHR33392">
    <property type="entry name" value="POLYISOPRENYL-TEICHOIC ACID--PEPTIDOGLYCAN TEICHOIC ACID TRANSFERASE TAGU"/>
    <property type="match status" value="1"/>
</dbReference>
<keyword evidence="6" id="KW-1185">Reference proteome</keyword>
<evidence type="ECO:0000256" key="1">
    <source>
        <dbReference type="ARBA" id="ARBA00006068"/>
    </source>
</evidence>
<dbReference type="PANTHER" id="PTHR33392:SF6">
    <property type="entry name" value="POLYISOPRENYL-TEICHOIC ACID--PEPTIDOGLYCAN TEICHOIC ACID TRANSFERASE TAGU"/>
    <property type="match status" value="1"/>
</dbReference>
<evidence type="ECO:0000256" key="3">
    <source>
        <dbReference type="SAM" id="SignalP"/>
    </source>
</evidence>
<feature type="signal peptide" evidence="3">
    <location>
        <begin position="1"/>
        <end position="21"/>
    </location>
</feature>
<dbReference type="Pfam" id="PF03816">
    <property type="entry name" value="LytR_cpsA_psr"/>
    <property type="match status" value="1"/>
</dbReference>
<dbReference type="InterPro" id="IPR004474">
    <property type="entry name" value="LytR_CpsA_psr"/>
</dbReference>
<dbReference type="Proteomes" id="UP000280501">
    <property type="component" value="Unassembled WGS sequence"/>
</dbReference>
<feature type="domain" description="Cell envelope-related transcriptional attenuator" evidence="4">
    <location>
        <begin position="79"/>
        <end position="243"/>
    </location>
</feature>
<accession>A0A3N4ZJJ0</accession>
<evidence type="ECO:0000313" key="5">
    <source>
        <dbReference type="EMBL" id="RPF20101.1"/>
    </source>
</evidence>
<dbReference type="EMBL" id="RKQZ01000001">
    <property type="protein sequence ID" value="RPF20101.1"/>
    <property type="molecule type" value="Genomic_DNA"/>
</dbReference>
<evidence type="ECO:0000313" key="6">
    <source>
        <dbReference type="Proteomes" id="UP000280501"/>
    </source>
</evidence>
<dbReference type="NCBIfam" id="TIGR00350">
    <property type="entry name" value="lytR_cpsA_psr"/>
    <property type="match status" value="1"/>
</dbReference>
<feature type="region of interest" description="Disordered" evidence="2">
    <location>
        <begin position="327"/>
        <end position="394"/>
    </location>
</feature>
<keyword evidence="3" id="KW-0732">Signal</keyword>
<comment type="caution">
    <text evidence="5">The sequence shown here is derived from an EMBL/GenBank/DDBJ whole genome shotgun (WGS) entry which is preliminary data.</text>
</comment>
<reference evidence="5 6" key="1">
    <citation type="submission" date="2018-11" db="EMBL/GenBank/DDBJ databases">
        <title>Sequencing the genomes of 1000 actinobacteria strains.</title>
        <authorList>
            <person name="Klenk H.-P."/>
        </authorList>
    </citation>
    <scope>NUCLEOTIDE SEQUENCE [LARGE SCALE GENOMIC DNA]</scope>
    <source>
        <strain evidence="5 6">DSM 15700</strain>
    </source>
</reference>
<feature type="compositionally biased region" description="Low complexity" evidence="2">
    <location>
        <begin position="335"/>
        <end position="362"/>
    </location>
</feature>
<feature type="chain" id="PRO_5039581952" evidence="3">
    <location>
        <begin position="22"/>
        <end position="394"/>
    </location>
</feature>
<name>A0A3N4ZJJ0_9MICO</name>
<dbReference type="AlphaFoldDB" id="A0A3N4ZJJ0"/>
<organism evidence="5 6">
    <name type="scientific">Myceligenerans xiligouense</name>
    <dbReference type="NCBI Taxonomy" id="253184"/>
    <lineage>
        <taxon>Bacteria</taxon>
        <taxon>Bacillati</taxon>
        <taxon>Actinomycetota</taxon>
        <taxon>Actinomycetes</taxon>
        <taxon>Micrococcales</taxon>
        <taxon>Promicromonosporaceae</taxon>
        <taxon>Myceligenerans</taxon>
    </lineage>
</organism>
<dbReference type="Gene3D" id="3.40.630.190">
    <property type="entry name" value="LCP protein"/>
    <property type="match status" value="1"/>
</dbReference>
<comment type="similarity">
    <text evidence="1">Belongs to the LytR/CpsA/Psr (LCP) family.</text>
</comment>